<evidence type="ECO:0000256" key="7">
    <source>
        <dbReference type="ARBA" id="ARBA00023242"/>
    </source>
</evidence>
<keyword evidence="9" id="KW-0137">Centromere</keyword>
<dbReference type="PROSITE" id="PS00959">
    <property type="entry name" value="HISTONE_H3_2"/>
    <property type="match status" value="1"/>
</dbReference>
<dbReference type="InterPro" id="IPR009072">
    <property type="entry name" value="Histone-fold"/>
</dbReference>
<evidence type="ECO:0000256" key="10">
    <source>
        <dbReference type="ARBA" id="ARBA00044180"/>
    </source>
</evidence>
<evidence type="ECO:0000313" key="14">
    <source>
        <dbReference type="EMBL" id="QLG72195.1"/>
    </source>
</evidence>
<gene>
    <name evidence="14" type="ORF">HG535_0C05490</name>
</gene>
<dbReference type="Pfam" id="PF00125">
    <property type="entry name" value="Histone"/>
    <property type="match status" value="1"/>
</dbReference>
<reference evidence="14 15" key="1">
    <citation type="submission" date="2020-07" db="EMBL/GenBank/DDBJ databases">
        <title>The yeast mating-type switching endonuclease HO is a domesticated member of an unorthodox homing genetic element family.</title>
        <authorList>
            <person name="Coughlan A.Y."/>
            <person name="Lombardi L."/>
            <person name="Braun-Galleani S."/>
            <person name="Martos A.R."/>
            <person name="Galeote V."/>
            <person name="Bigey F."/>
            <person name="Dequin S."/>
            <person name="Byrne K.P."/>
            <person name="Wolfe K.H."/>
        </authorList>
    </citation>
    <scope>NUCLEOTIDE SEQUENCE [LARGE SCALE GENOMIC DNA]</scope>
    <source>
        <strain evidence="14 15">NRRL Y-6702</strain>
    </source>
</reference>
<evidence type="ECO:0000313" key="15">
    <source>
        <dbReference type="Proteomes" id="UP000509704"/>
    </source>
</evidence>
<evidence type="ECO:0000256" key="4">
    <source>
        <dbReference type="ARBA" id="ARBA00022454"/>
    </source>
</evidence>
<dbReference type="EMBL" id="CP058606">
    <property type="protein sequence ID" value="QLG72195.1"/>
    <property type="molecule type" value="Genomic_DNA"/>
</dbReference>
<evidence type="ECO:0000256" key="5">
    <source>
        <dbReference type="ARBA" id="ARBA00022843"/>
    </source>
</evidence>
<keyword evidence="5" id="KW-0832">Ubl conjugation</keyword>
<dbReference type="SMART" id="SM00428">
    <property type="entry name" value="H3"/>
    <property type="match status" value="1"/>
</dbReference>
<feature type="domain" description="Core Histone H2A/H2B/H3" evidence="13">
    <location>
        <begin position="111"/>
        <end position="200"/>
    </location>
</feature>
<evidence type="ECO:0000256" key="3">
    <source>
        <dbReference type="ARBA" id="ARBA00010343"/>
    </source>
</evidence>
<organism evidence="14 15">
    <name type="scientific">Zygotorulaspora mrakii</name>
    <name type="common">Zygosaccharomyces mrakii</name>
    <dbReference type="NCBI Taxonomy" id="42260"/>
    <lineage>
        <taxon>Eukaryota</taxon>
        <taxon>Fungi</taxon>
        <taxon>Dikarya</taxon>
        <taxon>Ascomycota</taxon>
        <taxon>Saccharomycotina</taxon>
        <taxon>Saccharomycetes</taxon>
        <taxon>Saccharomycetales</taxon>
        <taxon>Saccharomycetaceae</taxon>
        <taxon>Zygotorulaspora</taxon>
    </lineage>
</organism>
<dbReference type="PRINTS" id="PR00622">
    <property type="entry name" value="HISTONEH3"/>
</dbReference>
<evidence type="ECO:0000256" key="12">
    <source>
        <dbReference type="ARBA" id="ARBA00044336"/>
    </source>
</evidence>
<proteinExistence type="inferred from homology"/>
<evidence type="ECO:0000256" key="1">
    <source>
        <dbReference type="ARBA" id="ARBA00004123"/>
    </source>
</evidence>
<comment type="similarity">
    <text evidence="3">Belongs to the histone H3 family.</text>
</comment>
<dbReference type="AlphaFoldDB" id="A0A7H9B0I5"/>
<dbReference type="CDD" id="cd22911">
    <property type="entry name" value="HFD_H3"/>
    <property type="match status" value="1"/>
</dbReference>
<dbReference type="InterPro" id="IPR000164">
    <property type="entry name" value="Histone_H3/CENP-A"/>
</dbReference>
<sequence length="205" mass="24101">MEFRQPGNIIVQSSSAVRTLSNVNRLSIEQQQINERAQSLLQRNRERRKLLVKQQGGSLYDGVREHPYMSSQADRYLPKEPLQLKHQEIVKRRRRRVNNIASKTHKKYTPSELALIEIRKYQRSTELLISKIPFARLVKEVTDQFTAEEQQLRWQSMAILALQEASEAYLVGLMEHTNLLALHAKRITIMRKDMQLARRIRGQFL</sequence>
<keyword evidence="15" id="KW-1185">Reference proteome</keyword>
<dbReference type="GO" id="GO:0046982">
    <property type="term" value="F:protein heterodimerization activity"/>
    <property type="evidence" value="ECO:0007669"/>
    <property type="project" value="InterPro"/>
</dbReference>
<accession>A0A7H9B0I5</accession>
<dbReference type="InterPro" id="IPR007125">
    <property type="entry name" value="H2A/H2B/H3"/>
</dbReference>
<dbReference type="GO" id="GO:0003677">
    <property type="term" value="F:DNA binding"/>
    <property type="evidence" value="ECO:0007669"/>
    <property type="project" value="UniProtKB-KW"/>
</dbReference>
<dbReference type="Gene3D" id="1.10.20.10">
    <property type="entry name" value="Histone, subunit A"/>
    <property type="match status" value="1"/>
</dbReference>
<keyword evidence="7" id="KW-0539">Nucleus</keyword>
<dbReference type="RefSeq" id="XP_037143923.1">
    <property type="nucleotide sequence ID" value="XM_037288028.1"/>
</dbReference>
<evidence type="ECO:0000256" key="11">
    <source>
        <dbReference type="ARBA" id="ARBA00044234"/>
    </source>
</evidence>
<name>A0A7H9B0I5_ZYGMR</name>
<evidence type="ECO:0000256" key="9">
    <source>
        <dbReference type="ARBA" id="ARBA00023328"/>
    </source>
</evidence>
<evidence type="ECO:0000256" key="6">
    <source>
        <dbReference type="ARBA" id="ARBA00023125"/>
    </source>
</evidence>
<dbReference type="GO" id="GO:0030527">
    <property type="term" value="F:structural constituent of chromatin"/>
    <property type="evidence" value="ECO:0007669"/>
    <property type="project" value="InterPro"/>
</dbReference>
<protein>
    <recommendedName>
        <fullName evidence="10">Histone H3-like centromeric protein CSE4</fullName>
    </recommendedName>
    <alternativeName>
        <fullName evidence="12">CENP-A homolog</fullName>
    </alternativeName>
    <alternativeName>
        <fullName evidence="11">CENPA homolog</fullName>
    </alternativeName>
</protein>
<evidence type="ECO:0000256" key="2">
    <source>
        <dbReference type="ARBA" id="ARBA00004584"/>
    </source>
</evidence>
<dbReference type="GO" id="GO:0005634">
    <property type="term" value="C:nucleus"/>
    <property type="evidence" value="ECO:0007669"/>
    <property type="project" value="UniProtKB-SubCell"/>
</dbReference>
<comment type="subcellular location">
    <subcellularLocation>
        <location evidence="2">Chromosome</location>
        <location evidence="2">Centromere</location>
    </subcellularLocation>
    <subcellularLocation>
        <location evidence="1">Nucleus</location>
    </subcellularLocation>
</comment>
<dbReference type="GeneID" id="59235893"/>
<dbReference type="KEGG" id="zmk:HG535_0C05490"/>
<evidence type="ECO:0000259" key="13">
    <source>
        <dbReference type="Pfam" id="PF00125"/>
    </source>
</evidence>
<dbReference type="OrthoDB" id="842664at2759"/>
<dbReference type="GO" id="GO:0043505">
    <property type="term" value="C:CENP-A containing nucleosome"/>
    <property type="evidence" value="ECO:0007669"/>
    <property type="project" value="UniProtKB-ARBA"/>
</dbReference>
<dbReference type="PANTHER" id="PTHR45810">
    <property type="entry name" value="HISTONE H3.2"/>
    <property type="match status" value="1"/>
</dbReference>
<keyword evidence="4" id="KW-0158">Chromosome</keyword>
<dbReference type="FunFam" id="1.10.20.10:FF:000102">
    <property type="entry name" value="Histone H3-like centromeric protein CSE4"/>
    <property type="match status" value="1"/>
</dbReference>
<keyword evidence="6" id="KW-0238">DNA-binding</keyword>
<dbReference type="Proteomes" id="UP000509704">
    <property type="component" value="Chromosome 3"/>
</dbReference>
<keyword evidence="8" id="KW-0544">Nucleosome core</keyword>
<evidence type="ECO:0000256" key="8">
    <source>
        <dbReference type="ARBA" id="ARBA00023269"/>
    </source>
</evidence>
<dbReference type="SUPFAM" id="SSF47113">
    <property type="entry name" value="Histone-fold"/>
    <property type="match status" value="1"/>
</dbReference>